<gene>
    <name evidence="2" type="ORF">GCM10025881_36940</name>
</gene>
<proteinExistence type="predicted"/>
<dbReference type="SUPFAM" id="SSF56059">
    <property type="entry name" value="Glutathione synthetase ATP-binding domain-like"/>
    <property type="match status" value="1"/>
</dbReference>
<evidence type="ECO:0000313" key="2">
    <source>
        <dbReference type="EMBL" id="GMA96870.1"/>
    </source>
</evidence>
<dbReference type="Pfam" id="PF14397">
    <property type="entry name" value="ATPgrasp_ST"/>
    <property type="match status" value="1"/>
</dbReference>
<feature type="domain" description="Alpha-L-glutamate ligase-related protein ATP-grasp" evidence="1">
    <location>
        <begin position="169"/>
        <end position="309"/>
    </location>
</feature>
<reference evidence="3" key="1">
    <citation type="journal article" date="2019" name="Int. J. Syst. Evol. Microbiol.">
        <title>The Global Catalogue of Microorganisms (GCM) 10K type strain sequencing project: providing services to taxonomists for standard genome sequencing and annotation.</title>
        <authorList>
            <consortium name="The Broad Institute Genomics Platform"/>
            <consortium name="The Broad Institute Genome Sequencing Center for Infectious Disease"/>
            <person name="Wu L."/>
            <person name="Ma J."/>
        </authorList>
    </citation>
    <scope>NUCLEOTIDE SEQUENCE [LARGE SCALE GENOMIC DNA]</scope>
    <source>
        <strain evidence="3">NBRC 108894</strain>
    </source>
</reference>
<evidence type="ECO:0000259" key="1">
    <source>
        <dbReference type="Pfam" id="PF14397"/>
    </source>
</evidence>
<dbReference type="RefSeq" id="WP_284255360.1">
    <property type="nucleotide sequence ID" value="NZ_BAAAQO010000004.1"/>
</dbReference>
<comment type="caution">
    <text evidence="2">The sequence shown here is derived from an EMBL/GenBank/DDBJ whole genome shotgun (WGS) entry which is preliminary data.</text>
</comment>
<keyword evidence="3" id="KW-1185">Reference proteome</keyword>
<evidence type="ECO:0000313" key="3">
    <source>
        <dbReference type="Proteomes" id="UP001157034"/>
    </source>
</evidence>
<dbReference type="Proteomes" id="UP001157034">
    <property type="component" value="Unassembled WGS sequence"/>
</dbReference>
<dbReference type="EMBL" id="BSVB01000001">
    <property type="protein sequence ID" value="GMA96870.1"/>
    <property type="molecule type" value="Genomic_DNA"/>
</dbReference>
<sequence>MPQRLTYLLGRARRLNPANLLGFARAISRSSRRPRLFVVIDMLWCSVVYETAFQDYFDWDFHTLTRRERRTYMTHPKSNHLVERFNRREFRHTFRDKIEFNTAFAPYVGRAWLDVRESSADELRTFAERHGRIMAKVPDSLSGHGIRSHRADEIADWPAFRDALIAGRQFLVEEFIAQHPAMASLNPSSVNSLRMITFCEDGHTTLLAAVLKIGNGGDVDNFSANGMYTMLDADGVAHYPAFDAAGGTFAVHPLSGTSIVGFRVPLYAQVRALLDQVAPVVPEMPYIGWDVAIGPGHPMLIEGNPNSGVYQLKPSLSGVRTGLLPVYRAAMHF</sequence>
<dbReference type="InterPro" id="IPR039523">
    <property type="entry name" value="RimK-rel_E_lig_ATP-grasp"/>
</dbReference>
<accession>A0ABQ6K872</accession>
<organism evidence="2 3">
    <name type="scientific">Pseudolysinimonas kribbensis</name>
    <dbReference type="NCBI Taxonomy" id="433641"/>
    <lineage>
        <taxon>Bacteria</taxon>
        <taxon>Bacillati</taxon>
        <taxon>Actinomycetota</taxon>
        <taxon>Actinomycetes</taxon>
        <taxon>Micrococcales</taxon>
        <taxon>Microbacteriaceae</taxon>
        <taxon>Pseudolysinimonas</taxon>
    </lineage>
</organism>
<protein>
    <recommendedName>
        <fullName evidence="1">Alpha-L-glutamate ligase-related protein ATP-grasp domain-containing protein</fullName>
    </recommendedName>
</protein>
<name>A0ABQ6K872_9MICO</name>